<dbReference type="CDD" id="cd04301">
    <property type="entry name" value="NAT_SF"/>
    <property type="match status" value="1"/>
</dbReference>
<comment type="caution">
    <text evidence="2">The sequence shown here is derived from an EMBL/GenBank/DDBJ whole genome shotgun (WGS) entry which is preliminary data.</text>
</comment>
<sequence length="305" mass="34852">MNISFIASNTLHELATFLEKLNNIREHHVGFCGEKGSEIKATLERDFSDIGVSKSFIVGYDGMEIKGAVGLDVDTKEESAEVWGPFVDEDDPEMWLNTATILWQQLIDSLTVPVSTFQFFINQHNVNAKKFILKLNGMEKGDHDILTCDRTQFYPPLNHDVRLFTNNHTQSFKKLHDSLFPQTYYDAEEILKKINEPTNKLLIVEKEQIVIGYAYVEVEPEHGEGQIEYIGIAPDYRRQGLATQLLTNALHVLFSYPTVEDITLCVSKQNTKAIRLYQAAGFKKERQLTYFELNVDGLDNRRGRG</sequence>
<dbReference type="AlphaFoldDB" id="A0A0M0KDF9"/>
<dbReference type="InterPro" id="IPR016181">
    <property type="entry name" value="Acyl_CoA_acyltransferase"/>
</dbReference>
<gene>
    <name evidence="2" type="ORF">AMD02_15965</name>
</gene>
<proteinExistence type="predicted"/>
<name>A0A0M0KDF9_ALKHA</name>
<dbReference type="Pfam" id="PF00583">
    <property type="entry name" value="Acetyltransf_1"/>
    <property type="match status" value="1"/>
</dbReference>
<dbReference type="InterPro" id="IPR000182">
    <property type="entry name" value="GNAT_dom"/>
</dbReference>
<accession>A0A0M0KDF9</accession>
<evidence type="ECO:0000259" key="1">
    <source>
        <dbReference type="PROSITE" id="PS51186"/>
    </source>
</evidence>
<protein>
    <recommendedName>
        <fullName evidence="1">N-acetyltransferase domain-containing protein</fullName>
    </recommendedName>
</protein>
<dbReference type="PANTHER" id="PTHR43415">
    <property type="entry name" value="SPERMIDINE N(1)-ACETYLTRANSFERASE"/>
    <property type="match status" value="1"/>
</dbReference>
<evidence type="ECO:0000313" key="2">
    <source>
        <dbReference type="EMBL" id="KOO36886.1"/>
    </source>
</evidence>
<dbReference type="PROSITE" id="PS51186">
    <property type="entry name" value="GNAT"/>
    <property type="match status" value="1"/>
</dbReference>
<dbReference type="GO" id="GO:0004145">
    <property type="term" value="F:diamine N-acetyltransferase activity"/>
    <property type="evidence" value="ECO:0007669"/>
    <property type="project" value="TreeGrafter"/>
</dbReference>
<dbReference type="EMBL" id="LILD01000003">
    <property type="protein sequence ID" value="KOO36886.1"/>
    <property type="molecule type" value="Genomic_DNA"/>
</dbReference>
<feature type="domain" description="N-acetyltransferase" evidence="1">
    <location>
        <begin position="159"/>
        <end position="301"/>
    </location>
</feature>
<dbReference type="RefSeq" id="WP_053432118.1">
    <property type="nucleotide sequence ID" value="NZ_CP040441.1"/>
</dbReference>
<dbReference type="Gene3D" id="3.40.630.30">
    <property type="match status" value="1"/>
</dbReference>
<dbReference type="PANTHER" id="PTHR43415:SF6">
    <property type="entry name" value="SPERMIDINE N(1)-ACETYLTRANSFERASE"/>
    <property type="match status" value="1"/>
</dbReference>
<dbReference type="SUPFAM" id="SSF55729">
    <property type="entry name" value="Acyl-CoA N-acyltransferases (Nat)"/>
    <property type="match status" value="1"/>
</dbReference>
<reference evidence="2" key="1">
    <citation type="submission" date="2015-08" db="EMBL/GenBank/DDBJ databases">
        <title>Complete DNA Sequence of Pseudomonas syringae pv. actinidiae, the Causal Agent of Kiwifruit Canker Disease.</title>
        <authorList>
            <person name="Rikkerink E.H.A."/>
            <person name="Fineran P.C."/>
        </authorList>
    </citation>
    <scope>NUCLEOTIDE SEQUENCE</scope>
    <source>
        <strain evidence="2">DSM 13666</strain>
    </source>
</reference>
<organism evidence="2">
    <name type="scientific">Halalkalibacterium halodurans</name>
    <name type="common">Bacillus halodurans</name>
    <dbReference type="NCBI Taxonomy" id="86665"/>
    <lineage>
        <taxon>Bacteria</taxon>
        <taxon>Bacillati</taxon>
        <taxon>Bacillota</taxon>
        <taxon>Bacilli</taxon>
        <taxon>Bacillales</taxon>
        <taxon>Bacillaceae</taxon>
        <taxon>Halalkalibacterium (ex Joshi et al. 2022)</taxon>
    </lineage>
</organism>
<dbReference type="PATRIC" id="fig|136160.3.peg.4136"/>
<dbReference type="GeneID" id="87595854"/>